<evidence type="ECO:0000256" key="1">
    <source>
        <dbReference type="SAM" id="MobiDB-lite"/>
    </source>
</evidence>
<protein>
    <submittedName>
        <fullName evidence="2">Uncharacterized protein</fullName>
    </submittedName>
</protein>
<feature type="region of interest" description="Disordered" evidence="1">
    <location>
        <begin position="136"/>
        <end position="158"/>
    </location>
</feature>
<name>A0AA88NCK5_CHASR</name>
<sequence>MALRALTTLETRLRSNCAWKSADAGGEGRVCLCSAAAISHSYRGPSLELMEPPLGRFSPQMGTAGGEPPPRARVTSLSIPSCHLLPIALAAWCCHTNAGLAPSVDRTASVLKEGEVREGVPDASAVRLISAPRKKENKGRLHFSKAGLPHRGHEDMHA</sequence>
<keyword evidence="3" id="KW-1185">Reference proteome</keyword>
<dbReference type="EMBL" id="JAUPFM010000004">
    <property type="protein sequence ID" value="KAK2853543.1"/>
    <property type="molecule type" value="Genomic_DNA"/>
</dbReference>
<accession>A0AA88NCK5</accession>
<evidence type="ECO:0000313" key="3">
    <source>
        <dbReference type="Proteomes" id="UP001187415"/>
    </source>
</evidence>
<gene>
    <name evidence="2" type="ORF">Q5P01_006204</name>
</gene>
<dbReference type="AlphaFoldDB" id="A0AA88NCK5"/>
<dbReference type="Proteomes" id="UP001187415">
    <property type="component" value="Unassembled WGS sequence"/>
</dbReference>
<proteinExistence type="predicted"/>
<organism evidence="2 3">
    <name type="scientific">Channa striata</name>
    <name type="common">Snakehead murrel</name>
    <name type="synonym">Ophicephalus striatus</name>
    <dbReference type="NCBI Taxonomy" id="64152"/>
    <lineage>
        <taxon>Eukaryota</taxon>
        <taxon>Metazoa</taxon>
        <taxon>Chordata</taxon>
        <taxon>Craniata</taxon>
        <taxon>Vertebrata</taxon>
        <taxon>Euteleostomi</taxon>
        <taxon>Actinopterygii</taxon>
        <taxon>Neopterygii</taxon>
        <taxon>Teleostei</taxon>
        <taxon>Neoteleostei</taxon>
        <taxon>Acanthomorphata</taxon>
        <taxon>Anabantaria</taxon>
        <taxon>Anabantiformes</taxon>
        <taxon>Channoidei</taxon>
        <taxon>Channidae</taxon>
        <taxon>Channa</taxon>
    </lineage>
</organism>
<reference evidence="2" key="1">
    <citation type="submission" date="2023-07" db="EMBL/GenBank/DDBJ databases">
        <title>Chromosome-level Genome Assembly of Striped Snakehead (Channa striata).</title>
        <authorList>
            <person name="Liu H."/>
        </authorList>
    </citation>
    <scope>NUCLEOTIDE SEQUENCE</scope>
    <source>
        <strain evidence="2">Gz</strain>
        <tissue evidence="2">Muscle</tissue>
    </source>
</reference>
<comment type="caution">
    <text evidence="2">The sequence shown here is derived from an EMBL/GenBank/DDBJ whole genome shotgun (WGS) entry which is preliminary data.</text>
</comment>
<evidence type="ECO:0000313" key="2">
    <source>
        <dbReference type="EMBL" id="KAK2853543.1"/>
    </source>
</evidence>